<comment type="similarity">
    <text evidence="2">Belongs to the bacterial solute-binding protein 5 family.</text>
</comment>
<organism evidence="7 8">
    <name type="scientific">Ktedonosporobacter rubrisoli</name>
    <dbReference type="NCBI Taxonomy" id="2509675"/>
    <lineage>
        <taxon>Bacteria</taxon>
        <taxon>Bacillati</taxon>
        <taxon>Chloroflexota</taxon>
        <taxon>Ktedonobacteria</taxon>
        <taxon>Ktedonobacterales</taxon>
        <taxon>Ktedonosporobacteraceae</taxon>
        <taxon>Ktedonosporobacter</taxon>
    </lineage>
</organism>
<dbReference type="GO" id="GO:0043190">
    <property type="term" value="C:ATP-binding cassette (ABC) transporter complex"/>
    <property type="evidence" value="ECO:0007669"/>
    <property type="project" value="InterPro"/>
</dbReference>
<keyword evidence="4 5" id="KW-0732">Signal</keyword>
<keyword evidence="8" id="KW-1185">Reference proteome</keyword>
<evidence type="ECO:0000256" key="3">
    <source>
        <dbReference type="ARBA" id="ARBA00022448"/>
    </source>
</evidence>
<feature type="domain" description="Solute-binding protein family 5" evidence="6">
    <location>
        <begin position="92"/>
        <end position="485"/>
    </location>
</feature>
<dbReference type="KEGG" id="kbs:EPA93_16085"/>
<dbReference type="GO" id="GO:1904680">
    <property type="term" value="F:peptide transmembrane transporter activity"/>
    <property type="evidence" value="ECO:0007669"/>
    <property type="project" value="TreeGrafter"/>
</dbReference>
<dbReference type="AlphaFoldDB" id="A0A4P6JPV7"/>
<dbReference type="GO" id="GO:0042597">
    <property type="term" value="C:periplasmic space"/>
    <property type="evidence" value="ECO:0007669"/>
    <property type="project" value="UniProtKB-ARBA"/>
</dbReference>
<dbReference type="OrthoDB" id="9796817at2"/>
<feature type="chain" id="PRO_5020796956" evidence="5">
    <location>
        <begin position="32"/>
        <end position="587"/>
    </location>
</feature>
<dbReference type="PANTHER" id="PTHR30290:SF10">
    <property type="entry name" value="PERIPLASMIC OLIGOPEPTIDE-BINDING PROTEIN-RELATED"/>
    <property type="match status" value="1"/>
</dbReference>
<evidence type="ECO:0000256" key="5">
    <source>
        <dbReference type="SAM" id="SignalP"/>
    </source>
</evidence>
<feature type="signal peptide" evidence="5">
    <location>
        <begin position="1"/>
        <end position="31"/>
    </location>
</feature>
<dbReference type="InterPro" id="IPR030678">
    <property type="entry name" value="Peptide/Ni-bd"/>
</dbReference>
<dbReference type="Pfam" id="PF00496">
    <property type="entry name" value="SBP_bac_5"/>
    <property type="match status" value="1"/>
</dbReference>
<accession>A0A4P6JPV7</accession>
<proteinExistence type="inferred from homology"/>
<dbReference type="PANTHER" id="PTHR30290">
    <property type="entry name" value="PERIPLASMIC BINDING COMPONENT OF ABC TRANSPORTER"/>
    <property type="match status" value="1"/>
</dbReference>
<keyword evidence="3" id="KW-0813">Transport</keyword>
<dbReference type="Gene3D" id="3.10.105.10">
    <property type="entry name" value="Dipeptide-binding Protein, Domain 3"/>
    <property type="match status" value="1"/>
</dbReference>
<dbReference type="CDD" id="cd08504">
    <property type="entry name" value="PBP2_OppA"/>
    <property type="match status" value="1"/>
</dbReference>
<dbReference type="InterPro" id="IPR000914">
    <property type="entry name" value="SBP_5_dom"/>
</dbReference>
<dbReference type="EMBL" id="CP035758">
    <property type="protein sequence ID" value="QBD77428.1"/>
    <property type="molecule type" value="Genomic_DNA"/>
</dbReference>
<dbReference type="GO" id="GO:0030313">
    <property type="term" value="C:cell envelope"/>
    <property type="evidence" value="ECO:0007669"/>
    <property type="project" value="UniProtKB-SubCell"/>
</dbReference>
<evidence type="ECO:0000313" key="8">
    <source>
        <dbReference type="Proteomes" id="UP000290365"/>
    </source>
</evidence>
<gene>
    <name evidence="7" type="ORF">EPA93_16085</name>
</gene>
<dbReference type="InterPro" id="IPR039424">
    <property type="entry name" value="SBP_5"/>
</dbReference>
<reference evidence="7 8" key="1">
    <citation type="submission" date="2019-01" db="EMBL/GenBank/DDBJ databases">
        <title>Ktedonosporobacter rubrisoli SCAWS-G2.</title>
        <authorList>
            <person name="Huang Y."/>
            <person name="Yan B."/>
        </authorList>
    </citation>
    <scope>NUCLEOTIDE SEQUENCE [LARGE SCALE GENOMIC DNA]</scope>
    <source>
        <strain evidence="7 8">SCAWS-G2</strain>
    </source>
</reference>
<dbReference type="PIRSF" id="PIRSF002741">
    <property type="entry name" value="MppA"/>
    <property type="match status" value="1"/>
</dbReference>
<evidence type="ECO:0000256" key="2">
    <source>
        <dbReference type="ARBA" id="ARBA00005695"/>
    </source>
</evidence>
<dbReference type="Gene3D" id="3.90.76.10">
    <property type="entry name" value="Dipeptide-binding Protein, Domain 1"/>
    <property type="match status" value="1"/>
</dbReference>
<dbReference type="GO" id="GO:0015833">
    <property type="term" value="P:peptide transport"/>
    <property type="evidence" value="ECO:0007669"/>
    <property type="project" value="TreeGrafter"/>
</dbReference>
<comment type="subcellular location">
    <subcellularLocation>
        <location evidence="1">Cell envelope</location>
    </subcellularLocation>
</comment>
<dbReference type="SUPFAM" id="SSF53850">
    <property type="entry name" value="Periplasmic binding protein-like II"/>
    <property type="match status" value="1"/>
</dbReference>
<evidence type="ECO:0000259" key="6">
    <source>
        <dbReference type="Pfam" id="PF00496"/>
    </source>
</evidence>
<dbReference type="RefSeq" id="WP_129888485.1">
    <property type="nucleotide sequence ID" value="NZ_CP035758.1"/>
</dbReference>
<dbReference type="Gene3D" id="3.40.190.10">
    <property type="entry name" value="Periplasmic binding protein-like II"/>
    <property type="match status" value="1"/>
</dbReference>
<evidence type="ECO:0000313" key="7">
    <source>
        <dbReference type="EMBL" id="QBD77428.1"/>
    </source>
</evidence>
<sequence>MQPGKRFAISFFSSLSCLLMLVLASCGSSNGATPATTATSKAPDSKQIYVTAQGGHTDIKTFDPALSTDAGSNYAIQAVFTGLVQFDDKLQITDQLAASHSVSSDGMTWTFKLKPNLKFSDGTPLTSQDVIYSIDRSLKPSLKSTVSPTYLALVKDSDKRFSGKIPSLINDSLLAPDPQTVVIKTNQKAAYFLDALAYSTSYVVEKSLIDKYGDTQWVEHLNEGGGAGPWEVTKWQHGKDIEFAPNPNYYGPHPQLHKLILAFFATVDTAFKTYKTGGISSTGVPTPDISEAKAMPNNQFHLVPQLWINWYAMNYLVKPFDNTKIRQAFALALNKDLIAQKVHRGVYIATNHIVPEGMPGYNPNLTGPAGVKGTAGDPALAKKLFQEGLQEEGMTLQTLPTIRLTYASSFQAEMDNEIAVVQQMWHDVLGVTVKPESVDLNKLYGDISNATNNPQGLMLWMLGWVADYPDPQDWLTLQFGKGSANNNVNFGQNQAKDAAQQQALQQEMIQADANTNPTDRMQQYMKIEQELVNDAVVIPEYQVAAPKVRKPCVAGFEDNDLGLVAPDSWSKVYISTDPTCANTSIYQ</sequence>
<name>A0A4P6JPV7_KTERU</name>
<evidence type="ECO:0000256" key="1">
    <source>
        <dbReference type="ARBA" id="ARBA00004196"/>
    </source>
</evidence>
<dbReference type="Proteomes" id="UP000290365">
    <property type="component" value="Chromosome"/>
</dbReference>
<evidence type="ECO:0000256" key="4">
    <source>
        <dbReference type="ARBA" id="ARBA00022729"/>
    </source>
</evidence>
<protein>
    <submittedName>
        <fullName evidence="7">Peptide ABC transporter substrate-binding protein</fullName>
    </submittedName>
</protein>
<dbReference type="PROSITE" id="PS51257">
    <property type="entry name" value="PROKAR_LIPOPROTEIN"/>
    <property type="match status" value="1"/>
</dbReference>